<keyword evidence="1" id="KW-0863">Zinc-finger</keyword>
<protein>
    <recommendedName>
        <fullName evidence="3">CCHC-type domain-containing protein</fullName>
    </recommendedName>
</protein>
<feature type="compositionally biased region" description="Basic and acidic residues" evidence="2">
    <location>
        <begin position="994"/>
        <end position="1004"/>
    </location>
</feature>
<dbReference type="GO" id="GO:0008270">
    <property type="term" value="F:zinc ion binding"/>
    <property type="evidence" value="ECO:0007669"/>
    <property type="project" value="UniProtKB-KW"/>
</dbReference>
<evidence type="ECO:0000259" key="3">
    <source>
        <dbReference type="PROSITE" id="PS50158"/>
    </source>
</evidence>
<name>A0A1J3HNW5_NOCCA</name>
<feature type="compositionally biased region" description="Acidic residues" evidence="2">
    <location>
        <begin position="30"/>
        <end position="50"/>
    </location>
</feature>
<feature type="compositionally biased region" description="Basic and acidic residues" evidence="2">
    <location>
        <begin position="404"/>
        <end position="413"/>
    </location>
</feature>
<dbReference type="SUPFAM" id="SSF57756">
    <property type="entry name" value="Retrovirus zinc finger-like domains"/>
    <property type="match status" value="1"/>
</dbReference>
<feature type="region of interest" description="Disordered" evidence="2">
    <location>
        <begin position="973"/>
        <end position="1008"/>
    </location>
</feature>
<sequence length="1171" mass="133247">MVEEEDIWDQGIDSDQSMSGRDSTYMEDPWSGEEDDYGQEPGGEEPEPEPPDSVHSSSSQRRWYEEGEEDEWGEPHYHEDTREESWTEDDSSQGENEQPASCEELNTAQPYHASRLSWSNPYKPSHAPKYKIHSSYNYQPTNELILYTFSGRGDYLDWERNLDEWLYYNHILKEERLSYAISQLKGDAYRWWLQEEDDRWFYKEPTISTWGELKDLLRSKYAPGVSITRIEELYPRCFLYPKETYQAQPEYLRGQGKSQVPNKPLKRTSYMSKNREHIVKEIPSKKVTTSKSSNYQRPETQMSDKRKFQSDQTEVSISESFRNIQQLFDKVVDSFKSTKLEKNQISCCDKQVNQKQEIVSASSTKKDQAKSLQLVCKFPMTSIKHLSFSKDVETGTGFSGEQSKQAEPEEKTKPKLSSLELEPPDPGKSSNPLKLPELICYRCQGIGHMAKACPTKRLLSAKSLEHKNVGAKESGIFDKPDLNNLNASIIHLSLPRVVVIGSGLIGEEADQKELSIQASNSKPFPNTTTLMLSKESRPGEYLQHKLGVERSTTAGNVSRNPNVKAETLQNILGCTQVSEAQILNEYWSHFLINQSLKNCVFEFSISRMMHLLLSLSANKGTGVMEKYRGLEEAASRQKTFSDQHQLTPQSKDHQDKSSNVLNIDDTICHRSRNTVHFDRKSFTHKLFTTLLIKPKEKSREVVENNELNVKIPNAFIIHLSLSRFSETGIGITKEAPKRSRSGRGIIKFWLFKERPPDSHKQHQVRAEPGTQGRVNQTNQELKEKPLDQAPSTFSASQVRLSLTQFVSNDSRAVLKELMSLQKNEELICHTSKIEFVKTGAKEFSSSSLIYLKGSIMHLFLAKSVDLIAGTKRVNHIEDLSKESSLLNQVQCREESSSLEDITRSTKENDAAPEHGRGLILSYLLKGEPPDMKRNIKPQAYQGKTLRSQLRMKANLLSLGAGYMVSRSKPFQEGEYDEGIKPSSGSITNSSSKPSQHENPNEPKPDPMANFIHLSLKETHPRPNQGSIVYFSGNGVQNIKNLLEITSELQDITRTSSEAEREQMEQEEDSEANLRDTRQDTNNTYLKRLQEEGFIKVIKPEEHISTFKTPAPKPAYPSTNEVSFIYYDCVQVKPRVSVVLRDSEGHGSSLSQGIVSLDSFLNIFANFPFLVF</sequence>
<keyword evidence="1" id="KW-0862">Zinc</keyword>
<feature type="region of interest" description="Disordered" evidence="2">
    <location>
        <begin position="1"/>
        <end position="101"/>
    </location>
</feature>
<dbReference type="InterPro" id="IPR036875">
    <property type="entry name" value="Znf_CCHC_sf"/>
</dbReference>
<dbReference type="AlphaFoldDB" id="A0A1J3HNW5"/>
<dbReference type="InterPro" id="IPR001878">
    <property type="entry name" value="Znf_CCHC"/>
</dbReference>
<feature type="region of interest" description="Disordered" evidence="2">
    <location>
        <begin position="1052"/>
        <end position="1080"/>
    </location>
</feature>
<feature type="compositionally biased region" description="Polar residues" evidence="2">
    <location>
        <begin position="982"/>
        <end position="993"/>
    </location>
</feature>
<feature type="compositionally biased region" description="Polar residues" evidence="2">
    <location>
        <begin position="286"/>
        <end position="301"/>
    </location>
</feature>
<feature type="domain" description="CCHC-type" evidence="3">
    <location>
        <begin position="440"/>
        <end position="454"/>
    </location>
</feature>
<feature type="compositionally biased region" description="Basic and acidic residues" evidence="2">
    <location>
        <begin position="73"/>
        <end position="85"/>
    </location>
</feature>
<gene>
    <name evidence="4" type="ORF">LE_TR10470_c0_g1_i1_g.35098</name>
    <name evidence="5" type="ORF">LE_TR10470_c0_g2_i1_g.35103</name>
</gene>
<reference evidence="4" key="1">
    <citation type="submission" date="2016-07" db="EMBL/GenBank/DDBJ databases">
        <title>De novo transcriptome assembly of four accessions of the metal hyperaccumulator plant Noccaea caerulescens.</title>
        <authorList>
            <person name="Blande D."/>
            <person name="Halimaa P."/>
            <person name="Tervahauta A.I."/>
            <person name="Aarts M.G."/>
            <person name="Karenlampi S.O."/>
        </authorList>
    </citation>
    <scope>NUCLEOTIDE SEQUENCE</scope>
</reference>
<dbReference type="SMART" id="SM00343">
    <property type="entry name" value="ZnF_C2HC"/>
    <property type="match status" value="1"/>
</dbReference>
<evidence type="ECO:0000313" key="4">
    <source>
        <dbReference type="EMBL" id="JAU69686.1"/>
    </source>
</evidence>
<feature type="region of interest" description="Disordered" evidence="2">
    <location>
        <begin position="637"/>
        <end position="656"/>
    </location>
</feature>
<evidence type="ECO:0000256" key="1">
    <source>
        <dbReference type="PROSITE-ProRule" id="PRU00047"/>
    </source>
</evidence>
<feature type="region of interest" description="Disordered" evidence="2">
    <location>
        <begin position="394"/>
        <end position="430"/>
    </location>
</feature>
<dbReference type="EMBL" id="GEVL01001890">
    <property type="protein sequence ID" value="JAU75451.1"/>
    <property type="molecule type" value="Transcribed_RNA"/>
</dbReference>
<dbReference type="Pfam" id="PF00098">
    <property type="entry name" value="zf-CCHC"/>
    <property type="match status" value="1"/>
</dbReference>
<proteinExistence type="predicted"/>
<feature type="region of interest" description="Disordered" evidence="2">
    <location>
        <begin position="286"/>
        <end position="310"/>
    </location>
</feature>
<dbReference type="EMBL" id="GEVL01007655">
    <property type="protein sequence ID" value="JAU69686.1"/>
    <property type="molecule type" value="Transcribed_RNA"/>
</dbReference>
<feature type="region of interest" description="Disordered" evidence="2">
    <location>
        <begin position="755"/>
        <end position="774"/>
    </location>
</feature>
<accession>A0A1J3HNW5</accession>
<evidence type="ECO:0000256" key="2">
    <source>
        <dbReference type="SAM" id="MobiDB-lite"/>
    </source>
</evidence>
<feature type="compositionally biased region" description="Polar residues" evidence="2">
    <location>
        <begin position="13"/>
        <end position="22"/>
    </location>
</feature>
<evidence type="ECO:0000313" key="5">
    <source>
        <dbReference type="EMBL" id="JAU75451.1"/>
    </source>
</evidence>
<keyword evidence="1" id="KW-0479">Metal-binding</keyword>
<dbReference type="GO" id="GO:0003676">
    <property type="term" value="F:nucleic acid binding"/>
    <property type="evidence" value="ECO:0007669"/>
    <property type="project" value="InterPro"/>
</dbReference>
<organism evidence="4">
    <name type="scientific">Noccaea caerulescens</name>
    <name type="common">Alpine penny-cress</name>
    <name type="synonym">Thlaspi caerulescens</name>
    <dbReference type="NCBI Taxonomy" id="107243"/>
    <lineage>
        <taxon>Eukaryota</taxon>
        <taxon>Viridiplantae</taxon>
        <taxon>Streptophyta</taxon>
        <taxon>Embryophyta</taxon>
        <taxon>Tracheophyta</taxon>
        <taxon>Spermatophyta</taxon>
        <taxon>Magnoliopsida</taxon>
        <taxon>eudicotyledons</taxon>
        <taxon>Gunneridae</taxon>
        <taxon>Pentapetalae</taxon>
        <taxon>rosids</taxon>
        <taxon>malvids</taxon>
        <taxon>Brassicales</taxon>
        <taxon>Brassicaceae</taxon>
        <taxon>Coluteocarpeae</taxon>
        <taxon>Noccaea</taxon>
    </lineage>
</organism>
<dbReference type="PROSITE" id="PS50158">
    <property type="entry name" value="ZF_CCHC"/>
    <property type="match status" value="1"/>
</dbReference>